<evidence type="ECO:0000256" key="1">
    <source>
        <dbReference type="ARBA" id="ARBA00022723"/>
    </source>
</evidence>
<dbReference type="RefSeq" id="WP_231865762.1">
    <property type="nucleotide sequence ID" value="NZ_LSZQ01000041.1"/>
</dbReference>
<dbReference type="AlphaFoldDB" id="A0A139SMY9"/>
<dbReference type="InterPro" id="IPR020458">
    <property type="entry name" value="Znf_DskA_TraR_CS"/>
</dbReference>
<dbReference type="PROSITE" id="PS51128">
    <property type="entry name" value="ZF_DKSA_2"/>
    <property type="match status" value="1"/>
</dbReference>
<comment type="caution">
    <text evidence="7">The sequence shown here is derived from an EMBL/GenBank/DDBJ whole genome shotgun (WGS) entry which is preliminary data.</text>
</comment>
<gene>
    <name evidence="7" type="ORF">AXK11_05225</name>
</gene>
<dbReference type="GO" id="GO:0008270">
    <property type="term" value="F:zinc ion binding"/>
    <property type="evidence" value="ECO:0007669"/>
    <property type="project" value="UniProtKB-KW"/>
</dbReference>
<evidence type="ECO:0000256" key="3">
    <source>
        <dbReference type="ARBA" id="ARBA00022833"/>
    </source>
</evidence>
<dbReference type="Proteomes" id="UP000070058">
    <property type="component" value="Unassembled WGS sequence"/>
</dbReference>
<feature type="compositionally biased region" description="Basic and acidic residues" evidence="5">
    <location>
        <begin position="149"/>
        <end position="163"/>
    </location>
</feature>
<keyword evidence="8" id="KW-1185">Reference proteome</keyword>
<protein>
    <recommendedName>
        <fullName evidence="6">Zinc finger DksA/TraR C4-type domain-containing protein</fullName>
    </recommendedName>
</protein>
<feature type="compositionally biased region" description="Low complexity" evidence="5">
    <location>
        <begin position="66"/>
        <end position="89"/>
    </location>
</feature>
<dbReference type="PROSITE" id="PS01102">
    <property type="entry name" value="ZF_DKSA_1"/>
    <property type="match status" value="1"/>
</dbReference>
<keyword evidence="3" id="KW-0862">Zinc</keyword>
<accession>A0A139SMY9</accession>
<dbReference type="PANTHER" id="PTHR33823:SF4">
    <property type="entry name" value="GENERAL STRESS PROTEIN 16O"/>
    <property type="match status" value="1"/>
</dbReference>
<evidence type="ECO:0000256" key="2">
    <source>
        <dbReference type="ARBA" id="ARBA00022771"/>
    </source>
</evidence>
<dbReference type="InterPro" id="IPR037187">
    <property type="entry name" value="DnaK_N"/>
</dbReference>
<dbReference type="SUPFAM" id="SSF57716">
    <property type="entry name" value="Glucocorticoid receptor-like (DNA-binding domain)"/>
    <property type="match status" value="1"/>
</dbReference>
<evidence type="ECO:0000256" key="5">
    <source>
        <dbReference type="SAM" id="MobiDB-lite"/>
    </source>
</evidence>
<evidence type="ECO:0000313" key="8">
    <source>
        <dbReference type="Proteomes" id="UP000070058"/>
    </source>
</evidence>
<dbReference type="Pfam" id="PF01258">
    <property type="entry name" value="zf-dskA_traR"/>
    <property type="match status" value="1"/>
</dbReference>
<reference evidence="8" key="1">
    <citation type="submission" date="2016-02" db="EMBL/GenBank/DDBJ databases">
        <authorList>
            <person name="Sanders J.G."/>
            <person name="Lin J.Y."/>
            <person name="Wertz J.T."/>
            <person name="Russell J.A."/>
            <person name="Moreau C.S."/>
            <person name="Powell S."/>
        </authorList>
    </citation>
    <scope>NUCLEOTIDE SEQUENCE [LARGE SCALE GENOMIC DNA]</scope>
    <source>
        <strain evidence="8">CAG34</strain>
    </source>
</reference>
<evidence type="ECO:0000256" key="4">
    <source>
        <dbReference type="PROSITE-ProRule" id="PRU00510"/>
    </source>
</evidence>
<evidence type="ECO:0000259" key="6">
    <source>
        <dbReference type="Pfam" id="PF01258"/>
    </source>
</evidence>
<dbReference type="SUPFAM" id="SSF109635">
    <property type="entry name" value="DnaK suppressor protein DksA, alpha-hairpin domain"/>
    <property type="match status" value="1"/>
</dbReference>
<feature type="zinc finger region" description="dksA C4-type" evidence="4">
    <location>
        <begin position="215"/>
        <end position="239"/>
    </location>
</feature>
<feature type="region of interest" description="Disordered" evidence="5">
    <location>
        <begin position="1"/>
        <end position="89"/>
    </location>
</feature>
<dbReference type="PANTHER" id="PTHR33823">
    <property type="entry name" value="RNA POLYMERASE-BINDING TRANSCRIPTION FACTOR DKSA-RELATED"/>
    <property type="match status" value="1"/>
</dbReference>
<evidence type="ECO:0000313" key="7">
    <source>
        <dbReference type="EMBL" id="KXU35928.1"/>
    </source>
</evidence>
<feature type="domain" description="Zinc finger DksA/TraR C4-type" evidence="6">
    <location>
        <begin position="210"/>
        <end position="245"/>
    </location>
</feature>
<dbReference type="Gene3D" id="1.20.120.910">
    <property type="entry name" value="DksA, coiled-coil domain"/>
    <property type="match status" value="1"/>
</dbReference>
<organism evidence="7 8">
    <name type="scientific">Cephaloticoccus primus</name>
    <dbReference type="NCBI Taxonomy" id="1548207"/>
    <lineage>
        <taxon>Bacteria</taxon>
        <taxon>Pseudomonadati</taxon>
        <taxon>Verrucomicrobiota</taxon>
        <taxon>Opitutia</taxon>
        <taxon>Opitutales</taxon>
        <taxon>Opitutaceae</taxon>
        <taxon>Cephaloticoccus</taxon>
    </lineage>
</organism>
<keyword evidence="1" id="KW-0479">Metal-binding</keyword>
<keyword evidence="2" id="KW-0863">Zinc-finger</keyword>
<dbReference type="EMBL" id="LSZQ01000041">
    <property type="protein sequence ID" value="KXU35928.1"/>
    <property type="molecule type" value="Genomic_DNA"/>
</dbReference>
<name>A0A139SMY9_9BACT</name>
<sequence length="274" mass="28936">MRTPSGSGSAAKAALRTSNGGGSPAKAALRTPPARPISFSLDEVRAIAESNAAKSETPKPSPSKPSKPASLATTKKATGTAAPVAAPAAKPNHIKAASLADILGFNPNGKDAASSIPEPREAALVPEKFKRYYKLLVELREHLTGQIDQHSEDTLKRSSKDDAGDLSSYGQHMADAGTDTFDRDFALSLVSSEQEALSEIEAAIKRITSGTYGICEVTGKPIAKPRLLAVPFTRYSAEAQKEIERNRYRVRTQAGLFGELGSEDGGKIMDADSD</sequence>
<dbReference type="InterPro" id="IPR000962">
    <property type="entry name" value="Znf_DskA_TraR"/>
</dbReference>
<proteinExistence type="predicted"/>
<dbReference type="STRING" id="1548207.AXK11_05225"/>
<feature type="region of interest" description="Disordered" evidence="5">
    <location>
        <begin position="149"/>
        <end position="171"/>
    </location>
</feature>